<dbReference type="HOGENOM" id="CLU_000445_70_20_9"/>
<dbReference type="Pfam" id="PF13426">
    <property type="entry name" value="PAS_9"/>
    <property type="match status" value="1"/>
</dbReference>
<name>D6Y0T0_BACIE</name>
<accession>D6Y0T0</accession>
<dbReference type="InterPro" id="IPR000014">
    <property type="entry name" value="PAS"/>
</dbReference>
<protein>
    <submittedName>
        <fullName evidence="4">Diguanylate cyclase/phosphodiesterase with PAS/PAC sensor(S)</fullName>
    </submittedName>
</protein>
<dbReference type="SMART" id="SM00267">
    <property type="entry name" value="GGDEF"/>
    <property type="match status" value="1"/>
</dbReference>
<dbReference type="Pfam" id="PF00990">
    <property type="entry name" value="GGDEF"/>
    <property type="match status" value="1"/>
</dbReference>
<feature type="domain" description="EAL" evidence="2">
    <location>
        <begin position="441"/>
        <end position="692"/>
    </location>
</feature>
<dbReference type="CDD" id="cd01948">
    <property type="entry name" value="EAL"/>
    <property type="match status" value="1"/>
</dbReference>
<dbReference type="CDD" id="cd00130">
    <property type="entry name" value="PAS"/>
    <property type="match status" value="2"/>
</dbReference>
<dbReference type="InterPro" id="IPR052155">
    <property type="entry name" value="Biofilm_reg_signaling"/>
</dbReference>
<dbReference type="InterPro" id="IPR043128">
    <property type="entry name" value="Rev_trsase/Diguanyl_cyclase"/>
</dbReference>
<keyword evidence="5" id="KW-1185">Reference proteome</keyword>
<dbReference type="InterPro" id="IPR013656">
    <property type="entry name" value="PAS_4"/>
</dbReference>
<dbReference type="PROSITE" id="PS50887">
    <property type="entry name" value="GGDEF"/>
    <property type="match status" value="1"/>
</dbReference>
<dbReference type="SMART" id="SM00091">
    <property type="entry name" value="PAS"/>
    <property type="match status" value="2"/>
</dbReference>
<dbReference type="Proteomes" id="UP000000271">
    <property type="component" value="Chromosome"/>
</dbReference>
<dbReference type="STRING" id="439292.Bsel_3166"/>
<reference evidence="4" key="1">
    <citation type="submission" date="2009-10" db="EMBL/GenBank/DDBJ databases">
        <title>Complete sequence of Bacillus selenitireducens MLS10.</title>
        <authorList>
            <consortium name="US DOE Joint Genome Institute"/>
            <person name="Lucas S."/>
            <person name="Copeland A."/>
            <person name="Lapidus A."/>
            <person name="Glavina del Rio T."/>
            <person name="Dalin E."/>
            <person name="Tice H."/>
            <person name="Bruce D."/>
            <person name="Goodwin L."/>
            <person name="Pitluck S."/>
            <person name="Sims D."/>
            <person name="Brettin T."/>
            <person name="Detter J.C."/>
            <person name="Han C."/>
            <person name="Larimer F."/>
            <person name="Land M."/>
            <person name="Hauser L."/>
            <person name="Kyrpides N."/>
            <person name="Ovchinnikova G."/>
            <person name="Stolz J."/>
        </authorList>
    </citation>
    <scope>NUCLEOTIDE SEQUENCE [LARGE SCALE GENOMIC DNA]</scope>
    <source>
        <strain evidence="4">MLS10</strain>
    </source>
</reference>
<dbReference type="OrthoDB" id="9759607at2"/>
<dbReference type="SMART" id="SM00052">
    <property type="entry name" value="EAL"/>
    <property type="match status" value="1"/>
</dbReference>
<evidence type="ECO:0000259" key="3">
    <source>
        <dbReference type="PROSITE" id="PS50887"/>
    </source>
</evidence>
<dbReference type="Gene3D" id="3.30.70.270">
    <property type="match status" value="1"/>
</dbReference>
<dbReference type="Pfam" id="PF00563">
    <property type="entry name" value="EAL"/>
    <property type="match status" value="1"/>
</dbReference>
<evidence type="ECO:0000259" key="2">
    <source>
        <dbReference type="PROSITE" id="PS50883"/>
    </source>
</evidence>
<dbReference type="RefSeq" id="WP_013174052.1">
    <property type="nucleotide sequence ID" value="NC_014219.1"/>
</dbReference>
<dbReference type="InterPro" id="IPR035919">
    <property type="entry name" value="EAL_sf"/>
</dbReference>
<dbReference type="InterPro" id="IPR000160">
    <property type="entry name" value="GGDEF_dom"/>
</dbReference>
<dbReference type="InterPro" id="IPR035965">
    <property type="entry name" value="PAS-like_dom_sf"/>
</dbReference>
<dbReference type="KEGG" id="bse:Bsel_3166"/>
<dbReference type="Gene3D" id="3.20.20.450">
    <property type="entry name" value="EAL domain"/>
    <property type="match status" value="1"/>
</dbReference>
<dbReference type="SUPFAM" id="SSF55073">
    <property type="entry name" value="Nucleotide cyclase"/>
    <property type="match status" value="1"/>
</dbReference>
<evidence type="ECO:0000313" key="5">
    <source>
        <dbReference type="Proteomes" id="UP000000271"/>
    </source>
</evidence>
<dbReference type="Gene3D" id="3.30.450.20">
    <property type="entry name" value="PAS domain"/>
    <property type="match status" value="2"/>
</dbReference>
<feature type="domain" description="PAS" evidence="1">
    <location>
        <begin position="24"/>
        <end position="76"/>
    </location>
</feature>
<evidence type="ECO:0000313" key="4">
    <source>
        <dbReference type="EMBL" id="ADI00648.1"/>
    </source>
</evidence>
<proteinExistence type="predicted"/>
<dbReference type="SUPFAM" id="SSF141868">
    <property type="entry name" value="EAL domain-like"/>
    <property type="match status" value="1"/>
</dbReference>
<dbReference type="eggNOG" id="COG5001">
    <property type="taxonomic scope" value="Bacteria"/>
</dbReference>
<dbReference type="EMBL" id="CP001791">
    <property type="protein sequence ID" value="ADI00648.1"/>
    <property type="molecule type" value="Genomic_DNA"/>
</dbReference>
<dbReference type="NCBIfam" id="TIGR00254">
    <property type="entry name" value="GGDEF"/>
    <property type="match status" value="1"/>
</dbReference>
<dbReference type="PANTHER" id="PTHR44757:SF2">
    <property type="entry name" value="BIOFILM ARCHITECTURE MAINTENANCE PROTEIN MBAA"/>
    <property type="match status" value="1"/>
</dbReference>
<feature type="domain" description="PAS" evidence="1">
    <location>
        <begin position="145"/>
        <end position="191"/>
    </location>
</feature>
<feature type="domain" description="GGDEF" evidence="3">
    <location>
        <begin position="301"/>
        <end position="432"/>
    </location>
</feature>
<gene>
    <name evidence="4" type="ordered locus">Bsel_3166</name>
</gene>
<dbReference type="Pfam" id="PF08448">
    <property type="entry name" value="PAS_4"/>
    <property type="match status" value="1"/>
</dbReference>
<dbReference type="CDD" id="cd01949">
    <property type="entry name" value="GGDEF"/>
    <property type="match status" value="1"/>
</dbReference>
<dbReference type="InterPro" id="IPR029787">
    <property type="entry name" value="Nucleotide_cyclase"/>
</dbReference>
<dbReference type="InterPro" id="IPR001633">
    <property type="entry name" value="EAL_dom"/>
</dbReference>
<dbReference type="PROSITE" id="PS50112">
    <property type="entry name" value="PAS"/>
    <property type="match status" value="2"/>
</dbReference>
<dbReference type="PROSITE" id="PS50883">
    <property type="entry name" value="EAL"/>
    <property type="match status" value="1"/>
</dbReference>
<dbReference type="SUPFAM" id="SSF55785">
    <property type="entry name" value="PYP-like sensor domain (PAS domain)"/>
    <property type="match status" value="2"/>
</dbReference>
<dbReference type="PANTHER" id="PTHR44757">
    <property type="entry name" value="DIGUANYLATE CYCLASE DGCP"/>
    <property type="match status" value="1"/>
</dbReference>
<evidence type="ECO:0000259" key="1">
    <source>
        <dbReference type="PROSITE" id="PS50112"/>
    </source>
</evidence>
<dbReference type="AlphaFoldDB" id="D6Y0T0"/>
<sequence length="692" mass="78901">MVDERNQGNHGRAPDFFEWIGRHKVTNLDGFFEKSPFAVMVISSDQEVVYTNGEFEVLFGYEREEVIGMSVASLFHYGKVRTEAKAAAYAVLRGETVSKQTERHNRFGEAVPVTLYAYPLRSETGVSGAVVAYLDRRQDVANEETVKLFEMSLRNISDGVMITEQDGTILWVNRAFEVITGYTSEEAIGNNPRLLNAGVHSKAFFRQMWKALEDRGVWRGDIWNRRKSGSVYRQRLSVSKFRGSADERLYIAVIHELSDLDDMQDKLTILETTDPVTGLPNRPEMRKLIERKVNHSDYISDRFAVLTIEITNFNEMNDTLGHKVGDRLLIDIAKRLMLLVNDESQVGRIGGDDFLIVHDQQAGDLEPFLEKLVTCLEKPFFVDDSELFIHPSIGVSRFPEDCEETQNLFMTSNVAMTHARESVVDHISYFSTEKAEELKRRFEIANHLKGAGKREEWALHYQPIVDLESGELKKAEALIRWSNKDLGIVSPGEFIPIAEKTGQIIAIGEWVLDEVFRQLIKWGMEGLVIVPVSVNLSIRQLEQENFAESLLKRMRDWRIPADYLQVEITESMTKGNIGRIMKNLNRLTRAGVRVAIDDFGKGYSSFSHLTELGLSELKVDQHFIKAMRQETETEKLLRAMLLVADGLGLDTVAEGVETDFHHEKVKALGFTLGQGYYYAKPLPEKDFRNWLE</sequence>
<dbReference type="NCBIfam" id="TIGR00229">
    <property type="entry name" value="sensory_box"/>
    <property type="match status" value="2"/>
</dbReference>
<organism evidence="4 5">
    <name type="scientific">Bacillus selenitireducens (strain ATCC 700615 / DSM 15326 / MLS10)</name>
    <dbReference type="NCBI Taxonomy" id="439292"/>
    <lineage>
        <taxon>Bacteria</taxon>
        <taxon>Bacillati</taxon>
        <taxon>Bacillota</taxon>
        <taxon>Bacilli</taxon>
        <taxon>Bacillales</taxon>
        <taxon>Bacillaceae</taxon>
        <taxon>Salisediminibacterium</taxon>
    </lineage>
</organism>